<proteinExistence type="predicted"/>
<evidence type="ECO:0000313" key="3">
    <source>
        <dbReference type="Proteomes" id="UP000018888"/>
    </source>
</evidence>
<keyword evidence="1" id="KW-0472">Membrane</keyword>
<dbReference type="EMBL" id="AUPC02000330">
    <property type="protein sequence ID" value="POG61670.1"/>
    <property type="molecule type" value="Genomic_DNA"/>
</dbReference>
<gene>
    <name evidence="2" type="ORF">GLOIN_2v1702217</name>
</gene>
<evidence type="ECO:0000313" key="2">
    <source>
        <dbReference type="EMBL" id="POG61670.1"/>
    </source>
</evidence>
<organism evidence="2 3">
    <name type="scientific">Rhizophagus irregularis (strain DAOM 181602 / DAOM 197198 / MUCL 43194)</name>
    <name type="common">Arbuscular mycorrhizal fungus</name>
    <name type="synonym">Glomus intraradices</name>
    <dbReference type="NCBI Taxonomy" id="747089"/>
    <lineage>
        <taxon>Eukaryota</taxon>
        <taxon>Fungi</taxon>
        <taxon>Fungi incertae sedis</taxon>
        <taxon>Mucoromycota</taxon>
        <taxon>Glomeromycotina</taxon>
        <taxon>Glomeromycetes</taxon>
        <taxon>Glomerales</taxon>
        <taxon>Glomeraceae</taxon>
        <taxon>Rhizophagus</taxon>
    </lineage>
</organism>
<reference evidence="2 3" key="2">
    <citation type="journal article" date="2018" name="New Phytol.">
        <title>High intraspecific genome diversity in the model arbuscular mycorrhizal symbiont Rhizophagus irregularis.</title>
        <authorList>
            <person name="Chen E.C.H."/>
            <person name="Morin E."/>
            <person name="Beaudet D."/>
            <person name="Noel J."/>
            <person name="Yildirir G."/>
            <person name="Ndikumana S."/>
            <person name="Charron P."/>
            <person name="St-Onge C."/>
            <person name="Giorgi J."/>
            <person name="Kruger M."/>
            <person name="Marton T."/>
            <person name="Ropars J."/>
            <person name="Grigoriev I.V."/>
            <person name="Hainaut M."/>
            <person name="Henrissat B."/>
            <person name="Roux C."/>
            <person name="Martin F."/>
            <person name="Corradi N."/>
        </authorList>
    </citation>
    <scope>NUCLEOTIDE SEQUENCE [LARGE SCALE GENOMIC DNA]</scope>
    <source>
        <strain evidence="2 3">DAOM 197198</strain>
    </source>
</reference>
<reference evidence="2 3" key="1">
    <citation type="journal article" date="2013" name="Proc. Natl. Acad. Sci. U.S.A.">
        <title>Genome of an arbuscular mycorrhizal fungus provides insight into the oldest plant symbiosis.</title>
        <authorList>
            <person name="Tisserant E."/>
            <person name="Malbreil M."/>
            <person name="Kuo A."/>
            <person name="Kohler A."/>
            <person name="Symeonidi A."/>
            <person name="Balestrini R."/>
            <person name="Charron P."/>
            <person name="Duensing N."/>
            <person name="Frei Dit Frey N."/>
            <person name="Gianinazzi-Pearson V."/>
            <person name="Gilbert L.B."/>
            <person name="Handa Y."/>
            <person name="Herr J.R."/>
            <person name="Hijri M."/>
            <person name="Koul R."/>
            <person name="Kawaguchi M."/>
            <person name="Krajinski F."/>
            <person name="Lammers P.J."/>
            <person name="Masclaux F.G."/>
            <person name="Murat C."/>
            <person name="Morin E."/>
            <person name="Ndikumana S."/>
            <person name="Pagni M."/>
            <person name="Petitpierre D."/>
            <person name="Requena N."/>
            <person name="Rosikiewicz P."/>
            <person name="Riley R."/>
            <person name="Saito K."/>
            <person name="San Clemente H."/>
            <person name="Shapiro H."/>
            <person name="van Tuinen D."/>
            <person name="Becard G."/>
            <person name="Bonfante P."/>
            <person name="Paszkowski U."/>
            <person name="Shachar-Hill Y.Y."/>
            <person name="Tuskan G.A."/>
            <person name="Young P.W."/>
            <person name="Sanders I.R."/>
            <person name="Henrissat B."/>
            <person name="Rensing S.A."/>
            <person name="Grigoriev I.V."/>
            <person name="Corradi N."/>
            <person name="Roux C."/>
            <person name="Martin F."/>
        </authorList>
    </citation>
    <scope>NUCLEOTIDE SEQUENCE [LARGE SCALE GENOMIC DNA]</scope>
    <source>
        <strain evidence="2 3">DAOM 197198</strain>
    </source>
</reference>
<accession>A0A2P4P8G1</accession>
<dbReference type="Proteomes" id="UP000018888">
    <property type="component" value="Unassembled WGS sequence"/>
</dbReference>
<dbReference type="AlphaFoldDB" id="A0A2P4P8G1"/>
<comment type="caution">
    <text evidence="2">The sequence shown here is derived from an EMBL/GenBank/DDBJ whole genome shotgun (WGS) entry which is preliminary data.</text>
</comment>
<name>A0A2P4P8G1_RHIID</name>
<keyword evidence="3" id="KW-1185">Reference proteome</keyword>
<evidence type="ECO:0000256" key="1">
    <source>
        <dbReference type="SAM" id="Phobius"/>
    </source>
</evidence>
<keyword evidence="1" id="KW-1133">Transmembrane helix</keyword>
<keyword evidence="1" id="KW-0812">Transmembrane</keyword>
<protein>
    <submittedName>
        <fullName evidence="2">Uncharacterized protein</fullName>
    </submittedName>
</protein>
<feature type="transmembrane region" description="Helical" evidence="1">
    <location>
        <begin position="12"/>
        <end position="35"/>
    </location>
</feature>
<sequence length="52" mass="6201">MNLKNFIIFYRKFIWCLSNLFFITPLFTIATSISIKRSSLIPFIYYEVSTAK</sequence>